<dbReference type="Proteomes" id="UP000177528">
    <property type="component" value="Unassembled WGS sequence"/>
</dbReference>
<name>A0A1G1X282_9BACT</name>
<evidence type="ECO:0008006" key="4">
    <source>
        <dbReference type="Google" id="ProtNLM"/>
    </source>
</evidence>
<keyword evidence="1" id="KW-0472">Membrane</keyword>
<organism evidence="2 3">
    <name type="scientific">Candidatus Andersenbacteria bacterium RIFCSPHIGHO2_12_FULL_45_11</name>
    <dbReference type="NCBI Taxonomy" id="1797281"/>
    <lineage>
        <taxon>Bacteria</taxon>
        <taxon>Candidatus Anderseniibacteriota</taxon>
    </lineage>
</organism>
<dbReference type="Pfam" id="PF16316">
    <property type="entry name" value="DUF4956"/>
    <property type="match status" value="1"/>
</dbReference>
<dbReference type="AlphaFoldDB" id="A0A1G1X282"/>
<comment type="caution">
    <text evidence="2">The sequence shown here is derived from an EMBL/GenBank/DDBJ whole genome shotgun (WGS) entry which is preliminary data.</text>
</comment>
<keyword evidence="1" id="KW-0812">Transmembrane</keyword>
<evidence type="ECO:0000256" key="1">
    <source>
        <dbReference type="SAM" id="Phobius"/>
    </source>
</evidence>
<gene>
    <name evidence="2" type="ORF">A3D99_02030</name>
</gene>
<reference evidence="2 3" key="1">
    <citation type="journal article" date="2016" name="Nat. Commun.">
        <title>Thousands of microbial genomes shed light on interconnected biogeochemical processes in an aquifer system.</title>
        <authorList>
            <person name="Anantharaman K."/>
            <person name="Brown C.T."/>
            <person name="Hug L.A."/>
            <person name="Sharon I."/>
            <person name="Castelle C.J."/>
            <person name="Probst A.J."/>
            <person name="Thomas B.C."/>
            <person name="Singh A."/>
            <person name="Wilkins M.J."/>
            <person name="Karaoz U."/>
            <person name="Brodie E.L."/>
            <person name="Williams K.H."/>
            <person name="Hubbard S.S."/>
            <person name="Banfield J.F."/>
        </authorList>
    </citation>
    <scope>NUCLEOTIDE SEQUENCE [LARGE SCALE GENOMIC DNA]</scope>
</reference>
<evidence type="ECO:0000313" key="2">
    <source>
        <dbReference type="EMBL" id="OGY34125.1"/>
    </source>
</evidence>
<keyword evidence="1" id="KW-1133">Transmembrane helix</keyword>
<sequence>MATTTDILSLSGLEQATIVPPLGFVFNLLIAILLGLILRDLYVRYGTSLTNRRTLASNFVILILTTMFIITVVKSSLALSLGLVGALSIIRFRTAIKEPEELAYLFLCISIGLGLGADQVVITLVGFAMIALFIWIRGFFTKVAPESHVFLQIHGKRKEGIVEKIVIILQNHCKTVHLKRLEENDDVYEALFVADFPTFEKLTICKEQLRNLDPEMRCTILDNRS</sequence>
<dbReference type="EMBL" id="MHHR01000021">
    <property type="protein sequence ID" value="OGY34125.1"/>
    <property type="molecule type" value="Genomic_DNA"/>
</dbReference>
<feature type="transmembrane region" description="Helical" evidence="1">
    <location>
        <begin position="18"/>
        <end position="38"/>
    </location>
</feature>
<feature type="transmembrane region" description="Helical" evidence="1">
    <location>
        <begin position="59"/>
        <end position="90"/>
    </location>
</feature>
<feature type="transmembrane region" description="Helical" evidence="1">
    <location>
        <begin position="102"/>
        <end position="135"/>
    </location>
</feature>
<evidence type="ECO:0000313" key="3">
    <source>
        <dbReference type="Proteomes" id="UP000177528"/>
    </source>
</evidence>
<dbReference type="InterPro" id="IPR032531">
    <property type="entry name" value="DUF4956"/>
</dbReference>
<accession>A0A1G1X282</accession>
<proteinExistence type="predicted"/>
<protein>
    <recommendedName>
        <fullName evidence="4">DUF4956 domain-containing protein</fullName>
    </recommendedName>
</protein>